<protein>
    <submittedName>
        <fullName evidence="5">GntR family transcriptional regulator</fullName>
    </submittedName>
</protein>
<keyword evidence="3" id="KW-0804">Transcription</keyword>
<dbReference type="SUPFAM" id="SSF46785">
    <property type="entry name" value="Winged helix' DNA-binding domain"/>
    <property type="match status" value="1"/>
</dbReference>
<feature type="domain" description="HTH gntR-type" evidence="4">
    <location>
        <begin position="5"/>
        <end position="73"/>
    </location>
</feature>
<dbReference type="Gene3D" id="1.10.10.10">
    <property type="entry name" value="Winged helix-like DNA-binding domain superfamily/Winged helix DNA-binding domain"/>
    <property type="match status" value="1"/>
</dbReference>
<organism evidence="5 6">
    <name type="scientific">Lutimaribacter marinistellae</name>
    <dbReference type="NCBI Taxonomy" id="1820329"/>
    <lineage>
        <taxon>Bacteria</taxon>
        <taxon>Pseudomonadati</taxon>
        <taxon>Pseudomonadota</taxon>
        <taxon>Alphaproteobacteria</taxon>
        <taxon>Rhodobacterales</taxon>
        <taxon>Roseobacteraceae</taxon>
        <taxon>Lutimaribacter</taxon>
    </lineage>
</organism>
<dbReference type="PRINTS" id="PR00035">
    <property type="entry name" value="HTHGNTR"/>
</dbReference>
<evidence type="ECO:0000313" key="6">
    <source>
        <dbReference type="Proteomes" id="UP001595629"/>
    </source>
</evidence>
<dbReference type="InterPro" id="IPR036388">
    <property type="entry name" value="WH-like_DNA-bd_sf"/>
</dbReference>
<dbReference type="InterPro" id="IPR000524">
    <property type="entry name" value="Tscrpt_reg_HTH_GntR"/>
</dbReference>
<evidence type="ECO:0000256" key="1">
    <source>
        <dbReference type="ARBA" id="ARBA00023015"/>
    </source>
</evidence>
<dbReference type="CDD" id="cd07377">
    <property type="entry name" value="WHTH_GntR"/>
    <property type="match status" value="1"/>
</dbReference>
<dbReference type="SMART" id="SM00866">
    <property type="entry name" value="UTRA"/>
    <property type="match status" value="1"/>
</dbReference>
<evidence type="ECO:0000259" key="4">
    <source>
        <dbReference type="PROSITE" id="PS50949"/>
    </source>
</evidence>
<dbReference type="InterPro" id="IPR036390">
    <property type="entry name" value="WH_DNA-bd_sf"/>
</dbReference>
<sequence length="232" mass="26367">MTAQRQGWREIRDRIHDQILSGHYAPGDKLPRDADLAKEMACARSTVQRAMQDLSDAGIIERRRKGGTRVRPDPVTRAVLDIPITRREVEAKGAQYGYQRISQATAVPPRPVLARLGLAEPRKMLRVEALHLSDGQPYMFEDRWICLETAPEIRSVDLSRNSANEWLVLNKPYSRFEVRLYAETADPRMADHLDTRPGAALFVLERTTWIEDAPITHVKAVTAPGYQMITRS</sequence>
<reference evidence="6" key="1">
    <citation type="journal article" date="2019" name="Int. J. Syst. Evol. Microbiol.">
        <title>The Global Catalogue of Microorganisms (GCM) 10K type strain sequencing project: providing services to taxonomists for standard genome sequencing and annotation.</title>
        <authorList>
            <consortium name="The Broad Institute Genomics Platform"/>
            <consortium name="The Broad Institute Genome Sequencing Center for Infectious Disease"/>
            <person name="Wu L."/>
            <person name="Ma J."/>
        </authorList>
    </citation>
    <scope>NUCLEOTIDE SEQUENCE [LARGE SCALE GENOMIC DNA]</scope>
    <source>
        <strain evidence="6">KCTC 42911</strain>
    </source>
</reference>
<keyword evidence="2" id="KW-0238">DNA-binding</keyword>
<dbReference type="Pfam" id="PF00392">
    <property type="entry name" value="GntR"/>
    <property type="match status" value="1"/>
</dbReference>
<accession>A0ABV7THD0</accession>
<keyword evidence="6" id="KW-1185">Reference proteome</keyword>
<dbReference type="Gene3D" id="3.40.1410.10">
    <property type="entry name" value="Chorismate lyase-like"/>
    <property type="match status" value="1"/>
</dbReference>
<dbReference type="InterPro" id="IPR011663">
    <property type="entry name" value="UTRA"/>
</dbReference>
<dbReference type="EMBL" id="JBHRXI010000016">
    <property type="protein sequence ID" value="MFC3615001.1"/>
    <property type="molecule type" value="Genomic_DNA"/>
</dbReference>
<dbReference type="RefSeq" id="WP_386736276.1">
    <property type="nucleotide sequence ID" value="NZ_JBHRXI010000016.1"/>
</dbReference>
<dbReference type="InterPro" id="IPR028978">
    <property type="entry name" value="Chorismate_lyase_/UTRA_dom_sf"/>
</dbReference>
<proteinExistence type="predicted"/>
<evidence type="ECO:0000256" key="3">
    <source>
        <dbReference type="ARBA" id="ARBA00023163"/>
    </source>
</evidence>
<dbReference type="Proteomes" id="UP001595629">
    <property type="component" value="Unassembled WGS sequence"/>
</dbReference>
<dbReference type="SMART" id="SM00345">
    <property type="entry name" value="HTH_GNTR"/>
    <property type="match status" value="1"/>
</dbReference>
<dbReference type="InterPro" id="IPR050679">
    <property type="entry name" value="Bact_HTH_transcr_reg"/>
</dbReference>
<evidence type="ECO:0000313" key="5">
    <source>
        <dbReference type="EMBL" id="MFC3615001.1"/>
    </source>
</evidence>
<dbReference type="PANTHER" id="PTHR44846:SF16">
    <property type="entry name" value="TRANSCRIPTIONAL REGULATOR PHNF-RELATED"/>
    <property type="match status" value="1"/>
</dbReference>
<dbReference type="Pfam" id="PF07702">
    <property type="entry name" value="UTRA"/>
    <property type="match status" value="1"/>
</dbReference>
<evidence type="ECO:0000256" key="2">
    <source>
        <dbReference type="ARBA" id="ARBA00023125"/>
    </source>
</evidence>
<keyword evidence="1" id="KW-0805">Transcription regulation</keyword>
<dbReference type="PANTHER" id="PTHR44846">
    <property type="entry name" value="MANNOSYL-D-GLYCERATE TRANSPORT/METABOLISM SYSTEM REPRESSOR MNGR-RELATED"/>
    <property type="match status" value="1"/>
</dbReference>
<dbReference type="PROSITE" id="PS50949">
    <property type="entry name" value="HTH_GNTR"/>
    <property type="match status" value="1"/>
</dbReference>
<name>A0ABV7THD0_9RHOB</name>
<dbReference type="SUPFAM" id="SSF64288">
    <property type="entry name" value="Chorismate lyase-like"/>
    <property type="match status" value="1"/>
</dbReference>
<comment type="caution">
    <text evidence="5">The sequence shown here is derived from an EMBL/GenBank/DDBJ whole genome shotgun (WGS) entry which is preliminary data.</text>
</comment>
<gene>
    <name evidence="5" type="ORF">ACFORG_14620</name>
</gene>